<dbReference type="EMBL" id="HE612857">
    <property type="protein sequence ID" value="CCE61707.1"/>
    <property type="molecule type" value="Genomic_DNA"/>
</dbReference>
<name>G8BQB0_TETPH</name>
<evidence type="ECO:0000313" key="7">
    <source>
        <dbReference type="EMBL" id="CCE61707.1"/>
    </source>
</evidence>
<dbReference type="Pfam" id="PF16035">
    <property type="entry name" value="Chalcone_2"/>
    <property type="match status" value="1"/>
</dbReference>
<feature type="domain" description="Chalcone isomerase" evidence="6">
    <location>
        <begin position="121"/>
        <end position="320"/>
    </location>
</feature>
<sequence>MFSNIFNNISARTLRSSLRGTTRVLSKRLLSNASTKTVNQTKFQNFKWATVGLATGLTILTATSTYQNANSSELHTSTHLIRNDSDAQKEGELSNSVTVYKDVSPFPLVIDNSVYECIKGTYDMLGYGIRTVYFYVKFKVYCMGIYILEDDKAKVGEVLNSSYMSKAIIGAKETLSQKQNVFDALNDPAKSMLVLENLLDSNIRLLAKITPVRNTSFAHLRDGISNTILNHPNIAGHEEEVQAGVQEFKELIAVNHQVLRDDDLFVQLNSDGSLTFSQYSRKKNKYTYYGSVKNPIVGKFLFSQYLGGPKPLCQQTKDNVTEKLVSLV</sequence>
<dbReference type="PANTHER" id="PTHR47284:SF3">
    <property type="entry name" value="FATTY-ACID-BINDING PROTEIN 2"/>
    <property type="match status" value="1"/>
</dbReference>
<dbReference type="eggNOG" id="ENOG502RGD3">
    <property type="taxonomic scope" value="Eukaryota"/>
</dbReference>
<dbReference type="OrthoDB" id="18193at2759"/>
<dbReference type="GO" id="GO:0005739">
    <property type="term" value="C:mitochondrion"/>
    <property type="evidence" value="ECO:0007669"/>
    <property type="project" value="UniProtKB-SubCell"/>
</dbReference>
<gene>
    <name evidence="7" type="primary">TPHA0B00350</name>
    <name evidence="7" type="ordered locus">TPHA_0B00350</name>
</gene>
<dbReference type="AlphaFoldDB" id="G8BQB0"/>
<dbReference type="GO" id="GO:0016872">
    <property type="term" value="F:intramolecular lyase activity"/>
    <property type="evidence" value="ECO:0007669"/>
    <property type="project" value="InterPro"/>
</dbReference>
<proteinExistence type="inferred from homology"/>
<dbReference type="Proteomes" id="UP000005666">
    <property type="component" value="Chromosome 2"/>
</dbReference>
<evidence type="ECO:0000259" key="6">
    <source>
        <dbReference type="Pfam" id="PF16035"/>
    </source>
</evidence>
<evidence type="ECO:0000256" key="5">
    <source>
        <dbReference type="ARBA" id="ARBA00023128"/>
    </source>
</evidence>
<dbReference type="HOGENOM" id="CLU_038840_0_1_1"/>
<dbReference type="InterPro" id="IPR036298">
    <property type="entry name" value="Chalcone_isomerase_sf"/>
</dbReference>
<keyword evidence="8" id="KW-1185">Reference proteome</keyword>
<dbReference type="RefSeq" id="XP_003684141.1">
    <property type="nucleotide sequence ID" value="XM_003684093.1"/>
</dbReference>
<evidence type="ECO:0000313" key="8">
    <source>
        <dbReference type="Proteomes" id="UP000005666"/>
    </source>
</evidence>
<dbReference type="OMA" id="PENSHQD"/>
<protein>
    <recommendedName>
        <fullName evidence="3">Altered inheritance of mitochondria protein 18, mitochondrial</fullName>
    </recommendedName>
</protein>
<dbReference type="GeneID" id="11535031"/>
<keyword evidence="5" id="KW-0496">Mitochondrion</keyword>
<comment type="subcellular location">
    <subcellularLocation>
        <location evidence="1">Mitochondrion</location>
    </subcellularLocation>
</comment>
<organism evidence="7 8">
    <name type="scientific">Tetrapisispora phaffii (strain ATCC 24235 / CBS 4417 / NBRC 1672 / NRRL Y-8282 / UCD 70-5)</name>
    <name type="common">Yeast</name>
    <name type="synonym">Fabospora phaffii</name>
    <dbReference type="NCBI Taxonomy" id="1071381"/>
    <lineage>
        <taxon>Eukaryota</taxon>
        <taxon>Fungi</taxon>
        <taxon>Dikarya</taxon>
        <taxon>Ascomycota</taxon>
        <taxon>Saccharomycotina</taxon>
        <taxon>Saccharomycetes</taxon>
        <taxon>Saccharomycetales</taxon>
        <taxon>Saccharomycetaceae</taxon>
        <taxon>Tetrapisispora</taxon>
    </lineage>
</organism>
<accession>G8BQB0</accession>
<dbReference type="Gene3D" id="3.50.70.10">
    <property type="match status" value="1"/>
</dbReference>
<dbReference type="KEGG" id="tpf:TPHA_0B00350"/>
<dbReference type="InterPro" id="IPR016087">
    <property type="entry name" value="Chalcone_isomerase"/>
</dbReference>
<dbReference type="SUPFAM" id="SSF54626">
    <property type="entry name" value="Chalcone isomerase"/>
    <property type="match status" value="1"/>
</dbReference>
<comment type="similarity">
    <text evidence="2">Belongs to the AIM18/AIM46 family.</text>
</comment>
<evidence type="ECO:0000256" key="4">
    <source>
        <dbReference type="ARBA" id="ARBA00022946"/>
    </source>
</evidence>
<evidence type="ECO:0000256" key="1">
    <source>
        <dbReference type="ARBA" id="ARBA00004173"/>
    </source>
</evidence>
<dbReference type="InterPro" id="IPR016088">
    <property type="entry name" value="Chalcone_isomerase_3-sand"/>
</dbReference>
<dbReference type="PANTHER" id="PTHR47284">
    <property type="entry name" value="FATTY-ACID-BINDING PROTEIN 2"/>
    <property type="match status" value="1"/>
</dbReference>
<reference evidence="7 8" key="1">
    <citation type="journal article" date="2011" name="Proc. Natl. Acad. Sci. U.S.A.">
        <title>Evolutionary erosion of yeast sex chromosomes by mating-type switching accidents.</title>
        <authorList>
            <person name="Gordon J.L."/>
            <person name="Armisen D."/>
            <person name="Proux-Wera E."/>
            <person name="Oheigeartaigh S.S."/>
            <person name="Byrne K.P."/>
            <person name="Wolfe K.H."/>
        </authorList>
    </citation>
    <scope>NUCLEOTIDE SEQUENCE [LARGE SCALE GENOMIC DNA]</scope>
    <source>
        <strain evidence="8">ATCC 24235 / CBS 4417 / NBRC 1672 / NRRL Y-8282 / UCD 70-5</strain>
    </source>
</reference>
<evidence type="ECO:0000256" key="2">
    <source>
        <dbReference type="ARBA" id="ARBA00009111"/>
    </source>
</evidence>
<keyword evidence="4" id="KW-0809">Transit peptide</keyword>
<dbReference type="STRING" id="1071381.G8BQB0"/>
<evidence type="ECO:0000256" key="3">
    <source>
        <dbReference type="ARBA" id="ARBA00018755"/>
    </source>
</evidence>